<dbReference type="AlphaFoldDB" id="A0ABD2NXH1"/>
<gene>
    <name evidence="2" type="ORF">HHI36_006571</name>
</gene>
<comment type="caution">
    <text evidence="2">The sequence shown here is derived from an EMBL/GenBank/DDBJ whole genome shotgun (WGS) entry which is preliminary data.</text>
</comment>
<reference evidence="2 3" key="1">
    <citation type="journal article" date="2021" name="BMC Biol.">
        <title>Horizontally acquired antibacterial genes associated with adaptive radiation of ladybird beetles.</title>
        <authorList>
            <person name="Li H.S."/>
            <person name="Tang X.F."/>
            <person name="Huang Y.H."/>
            <person name="Xu Z.Y."/>
            <person name="Chen M.L."/>
            <person name="Du X.Y."/>
            <person name="Qiu B.Y."/>
            <person name="Chen P.T."/>
            <person name="Zhang W."/>
            <person name="Slipinski A."/>
            <person name="Escalona H.E."/>
            <person name="Waterhouse R.M."/>
            <person name="Zwick A."/>
            <person name="Pang H."/>
        </authorList>
    </citation>
    <scope>NUCLEOTIDE SEQUENCE [LARGE SCALE GENOMIC DNA]</scope>
    <source>
        <strain evidence="2">SYSU2018</strain>
    </source>
</reference>
<dbReference type="EMBL" id="JABFTP020000144">
    <property type="protein sequence ID" value="KAL3283426.1"/>
    <property type="molecule type" value="Genomic_DNA"/>
</dbReference>
<name>A0ABD2NXH1_9CUCU</name>
<feature type="domain" description="DUF4746" evidence="1">
    <location>
        <begin position="86"/>
        <end position="174"/>
    </location>
</feature>
<feature type="non-terminal residue" evidence="2">
    <location>
        <position position="1"/>
    </location>
</feature>
<dbReference type="InterPro" id="IPR031827">
    <property type="entry name" value="DUF4746"/>
</dbReference>
<accession>A0ABD2NXH1</accession>
<evidence type="ECO:0000259" key="1">
    <source>
        <dbReference type="Pfam" id="PF15928"/>
    </source>
</evidence>
<evidence type="ECO:0000313" key="2">
    <source>
        <dbReference type="EMBL" id="KAL3283426.1"/>
    </source>
</evidence>
<dbReference type="Pfam" id="PF15928">
    <property type="entry name" value="DUF4746"/>
    <property type="match status" value="1"/>
</dbReference>
<protein>
    <recommendedName>
        <fullName evidence="1">DUF4746 domain-containing protein</fullName>
    </recommendedName>
</protein>
<keyword evidence="3" id="KW-1185">Reference proteome</keyword>
<sequence length="179" mass="20492">VTFTRNIMEEILYFSDIQAEELNFEENPKKPTLGITVKRSSENLPSDVIDDIVLQVIYGNSRRHHGDENSPSRKFLRIDVDDRQFIGLWAPPNARCKAAALKLLFPSLSKSYKLPEFEHKPLHIAMAYDTFKTKDLMEIAKEYPGGVMRFGFFDTDEPAKAQLIAKTVEEFEARSIPPT</sequence>
<organism evidence="2 3">
    <name type="scientific">Cryptolaemus montrouzieri</name>
    <dbReference type="NCBI Taxonomy" id="559131"/>
    <lineage>
        <taxon>Eukaryota</taxon>
        <taxon>Metazoa</taxon>
        <taxon>Ecdysozoa</taxon>
        <taxon>Arthropoda</taxon>
        <taxon>Hexapoda</taxon>
        <taxon>Insecta</taxon>
        <taxon>Pterygota</taxon>
        <taxon>Neoptera</taxon>
        <taxon>Endopterygota</taxon>
        <taxon>Coleoptera</taxon>
        <taxon>Polyphaga</taxon>
        <taxon>Cucujiformia</taxon>
        <taxon>Coccinelloidea</taxon>
        <taxon>Coccinellidae</taxon>
        <taxon>Scymninae</taxon>
        <taxon>Scymnini</taxon>
        <taxon>Cryptolaemus</taxon>
    </lineage>
</organism>
<evidence type="ECO:0000313" key="3">
    <source>
        <dbReference type="Proteomes" id="UP001516400"/>
    </source>
</evidence>
<proteinExistence type="predicted"/>
<dbReference type="Proteomes" id="UP001516400">
    <property type="component" value="Unassembled WGS sequence"/>
</dbReference>